<dbReference type="Proteomes" id="UP000305267">
    <property type="component" value="Unassembled WGS sequence"/>
</dbReference>
<dbReference type="InterPro" id="IPR046950">
    <property type="entry name" value="DNA-dir_Rpol_C_phage-type"/>
</dbReference>
<dbReference type="OrthoDB" id="5465434at2"/>
<protein>
    <recommendedName>
        <fullName evidence="1">DNA-directed RNA polymerase C-terminal domain-containing protein</fullName>
    </recommendedName>
</protein>
<gene>
    <name evidence="2" type="ORF">FF100_27385</name>
</gene>
<sequence>MSFPYLAVSNGATARAAPLVRVNQKVLQVAREAASRKLWWLGVPIEGEWAPPPLPPANVVCINQHPHSDLAMGLTAFTKGKAIEEDDGGAGWLAVQLALCAGRPPVLDDCVRWVFEHEARWRKIVADPLASAYWQNMPKPWQCLAAIFEWIALLDAGYGFVSHLAVSVNAAALPVKRNGDPLREVCLDENIEGGLAYAAVETIKDGWTVIGVSPGVFATHAQDAPRLAWWLAGGLDFAGSEEAQGTGVLPDRHHPPELAYCQA</sequence>
<name>A0A5C4LA70_9HYPH</name>
<reference evidence="2 3" key="1">
    <citation type="submission" date="2019-06" db="EMBL/GenBank/DDBJ databases">
        <title>Genome of Methylobacterium sp. 17Sr1-39.</title>
        <authorList>
            <person name="Seo T."/>
        </authorList>
    </citation>
    <scope>NUCLEOTIDE SEQUENCE [LARGE SCALE GENOMIC DNA]</scope>
    <source>
        <strain evidence="2 3">17Sr1-39</strain>
    </source>
</reference>
<proteinExistence type="predicted"/>
<keyword evidence="3" id="KW-1185">Reference proteome</keyword>
<dbReference type="RefSeq" id="WP_139038935.1">
    <property type="nucleotide sequence ID" value="NZ_VDDA01000019.1"/>
</dbReference>
<evidence type="ECO:0000313" key="2">
    <source>
        <dbReference type="EMBL" id="TNC09031.1"/>
    </source>
</evidence>
<evidence type="ECO:0000313" key="3">
    <source>
        <dbReference type="Proteomes" id="UP000305267"/>
    </source>
</evidence>
<dbReference type="AlphaFoldDB" id="A0A5C4LA70"/>
<evidence type="ECO:0000259" key="1">
    <source>
        <dbReference type="Pfam" id="PF00940"/>
    </source>
</evidence>
<dbReference type="Gene3D" id="1.10.287.280">
    <property type="match status" value="1"/>
</dbReference>
<dbReference type="InterPro" id="IPR043502">
    <property type="entry name" value="DNA/RNA_pol_sf"/>
</dbReference>
<comment type="caution">
    <text evidence="2">The sequence shown here is derived from an EMBL/GenBank/DDBJ whole genome shotgun (WGS) entry which is preliminary data.</text>
</comment>
<accession>A0A5C4LA70</accession>
<organism evidence="2 3">
    <name type="scientific">Methylobacterium terricola</name>
    <dbReference type="NCBI Taxonomy" id="2583531"/>
    <lineage>
        <taxon>Bacteria</taxon>
        <taxon>Pseudomonadati</taxon>
        <taxon>Pseudomonadota</taxon>
        <taxon>Alphaproteobacteria</taxon>
        <taxon>Hyphomicrobiales</taxon>
        <taxon>Methylobacteriaceae</taxon>
        <taxon>Methylobacterium</taxon>
    </lineage>
</organism>
<dbReference type="EMBL" id="VDDA01000019">
    <property type="protein sequence ID" value="TNC09031.1"/>
    <property type="molecule type" value="Genomic_DNA"/>
</dbReference>
<feature type="domain" description="DNA-directed RNA polymerase C-terminal" evidence="1">
    <location>
        <begin position="87"/>
        <end position="168"/>
    </location>
</feature>
<dbReference type="Pfam" id="PF00940">
    <property type="entry name" value="RNA_pol"/>
    <property type="match status" value="1"/>
</dbReference>
<dbReference type="SUPFAM" id="SSF56672">
    <property type="entry name" value="DNA/RNA polymerases"/>
    <property type="match status" value="1"/>
</dbReference>